<feature type="transmembrane region" description="Helical" evidence="4">
    <location>
        <begin position="12"/>
        <end position="30"/>
    </location>
</feature>
<evidence type="ECO:0000259" key="6">
    <source>
        <dbReference type="PROSITE" id="PS50885"/>
    </source>
</evidence>
<organism evidence="7 8">
    <name type="scientific">Cohaesibacter celericrescens</name>
    <dbReference type="NCBI Taxonomy" id="2067669"/>
    <lineage>
        <taxon>Bacteria</taxon>
        <taxon>Pseudomonadati</taxon>
        <taxon>Pseudomonadota</taxon>
        <taxon>Alphaproteobacteria</taxon>
        <taxon>Hyphomicrobiales</taxon>
        <taxon>Cohaesibacteraceae</taxon>
    </lineage>
</organism>
<dbReference type="PANTHER" id="PTHR32089">
    <property type="entry name" value="METHYL-ACCEPTING CHEMOTAXIS PROTEIN MCPB"/>
    <property type="match status" value="1"/>
</dbReference>
<comment type="similarity">
    <text evidence="2">Belongs to the methyl-accepting chemotaxis (MCP) protein family.</text>
</comment>
<dbReference type="RefSeq" id="WP_101535923.1">
    <property type="nucleotide sequence ID" value="NZ_JBFHIU010000018.1"/>
</dbReference>
<dbReference type="InterPro" id="IPR004090">
    <property type="entry name" value="Chemotax_Me-accpt_rcpt"/>
</dbReference>
<dbReference type="CDD" id="cd06225">
    <property type="entry name" value="HAMP"/>
    <property type="match status" value="1"/>
</dbReference>
<dbReference type="PROSITE" id="PS50111">
    <property type="entry name" value="CHEMOTAXIS_TRANSDUC_2"/>
    <property type="match status" value="1"/>
</dbReference>
<dbReference type="GO" id="GO:0007165">
    <property type="term" value="P:signal transduction"/>
    <property type="evidence" value="ECO:0007669"/>
    <property type="project" value="UniProtKB-KW"/>
</dbReference>
<keyword evidence="8" id="KW-1185">Reference proteome</keyword>
<comment type="caution">
    <text evidence="7">The sequence shown here is derived from an EMBL/GenBank/DDBJ whole genome shotgun (WGS) entry which is preliminary data.</text>
</comment>
<evidence type="ECO:0000256" key="2">
    <source>
        <dbReference type="ARBA" id="ARBA00029447"/>
    </source>
</evidence>
<keyword evidence="1 3" id="KW-0807">Transducer</keyword>
<sequence length="552" mass="59165">MLNNLSLTYKSLISFALLAIIGIGVGIVGFNQSGKASQAILESSKIEHHIVELMDLDTGINGQALALKTFLLTGDLKWRDQVQKAETKIAQEFDALASLDGVSALKQEWQDWYSQYAQRQITLMRDPMSVDMARAIEVAGQNNLKLDGINASMKALIGEMNVLSGQLTQQQNEKMDLVRSSAFIGVILLVIATVLLGVFNQFMVSKPLSRMVDVTQRLSEGSVDIEINSNGRRDEIGHMYEALAVFRDNLIRTKELEAGTEEQRLRNQAEKQAEMQKLADGFEKTVGTIVAMLVESCNELEVNFDDLTGIATDTVAQSETVSSSAEVVNGNVQAVASATEELSASISHISNQVASSATLSGEASSEGERASESVETLQNVLEEIGSVTRLINDIAEQTNLLALNATIEAARAGEAGRGFAVVAAEVKELASQTSKATEQIETQVVNMQSAAKSSISATQSVTQKVRVISEQVAEMAVAADQQNAATSEIASNVTGAAVSTQGVTEAMVTMSASARKTGDMSSAMQSMITNMNQQSHSLQSEVDAFLKRVLVA</sequence>
<dbReference type="GO" id="GO:0016020">
    <property type="term" value="C:membrane"/>
    <property type="evidence" value="ECO:0007669"/>
    <property type="project" value="InterPro"/>
</dbReference>
<dbReference type="Gene3D" id="6.10.340.10">
    <property type="match status" value="1"/>
</dbReference>
<keyword evidence="4" id="KW-1133">Transmembrane helix</keyword>
<proteinExistence type="inferred from homology"/>
<dbReference type="InterPro" id="IPR003660">
    <property type="entry name" value="HAMP_dom"/>
</dbReference>
<evidence type="ECO:0000256" key="3">
    <source>
        <dbReference type="PROSITE-ProRule" id="PRU00284"/>
    </source>
</evidence>
<gene>
    <name evidence="7" type="ORF">C0081_22250</name>
</gene>
<dbReference type="PANTHER" id="PTHR32089:SF112">
    <property type="entry name" value="LYSOZYME-LIKE PROTEIN-RELATED"/>
    <property type="match status" value="1"/>
</dbReference>
<dbReference type="GO" id="GO:0006935">
    <property type="term" value="P:chemotaxis"/>
    <property type="evidence" value="ECO:0007669"/>
    <property type="project" value="InterPro"/>
</dbReference>
<dbReference type="Proteomes" id="UP000234881">
    <property type="component" value="Unassembled WGS sequence"/>
</dbReference>
<name>A0A2N5XKH6_9HYPH</name>
<dbReference type="Gene3D" id="1.10.287.950">
    <property type="entry name" value="Methyl-accepting chemotaxis protein"/>
    <property type="match status" value="1"/>
</dbReference>
<evidence type="ECO:0000256" key="1">
    <source>
        <dbReference type="ARBA" id="ARBA00023224"/>
    </source>
</evidence>
<accession>A0A2N5XKH6</accession>
<evidence type="ECO:0000313" key="8">
    <source>
        <dbReference type="Proteomes" id="UP000234881"/>
    </source>
</evidence>
<dbReference type="InterPro" id="IPR004089">
    <property type="entry name" value="MCPsignal_dom"/>
</dbReference>
<evidence type="ECO:0000313" key="7">
    <source>
        <dbReference type="EMBL" id="PLW75023.1"/>
    </source>
</evidence>
<evidence type="ECO:0000256" key="4">
    <source>
        <dbReference type="SAM" id="Phobius"/>
    </source>
</evidence>
<dbReference type="Pfam" id="PF00672">
    <property type="entry name" value="HAMP"/>
    <property type="match status" value="1"/>
</dbReference>
<dbReference type="GO" id="GO:0004888">
    <property type="term" value="F:transmembrane signaling receptor activity"/>
    <property type="evidence" value="ECO:0007669"/>
    <property type="project" value="InterPro"/>
</dbReference>
<dbReference type="OrthoDB" id="8482111at2"/>
<feature type="transmembrane region" description="Helical" evidence="4">
    <location>
        <begin position="182"/>
        <end position="203"/>
    </location>
</feature>
<keyword evidence="4" id="KW-0812">Transmembrane</keyword>
<dbReference type="PROSITE" id="PS50885">
    <property type="entry name" value="HAMP"/>
    <property type="match status" value="1"/>
</dbReference>
<dbReference type="AlphaFoldDB" id="A0A2N5XKH6"/>
<keyword evidence="4" id="KW-0472">Membrane</keyword>
<protein>
    <submittedName>
        <fullName evidence="7">Methyl-accepting chemotaxis protein</fullName>
    </submittedName>
</protein>
<dbReference type="Pfam" id="PF00015">
    <property type="entry name" value="MCPsignal"/>
    <property type="match status" value="1"/>
</dbReference>
<dbReference type="PRINTS" id="PR00260">
    <property type="entry name" value="CHEMTRNSDUCR"/>
</dbReference>
<reference evidence="7 8" key="1">
    <citation type="submission" date="2018-01" db="EMBL/GenBank/DDBJ databases">
        <title>The draft genome sequence of Cohaesibacter sp. H1304.</title>
        <authorList>
            <person name="Wang N.-N."/>
            <person name="Du Z.-J."/>
        </authorList>
    </citation>
    <scope>NUCLEOTIDE SEQUENCE [LARGE SCALE GENOMIC DNA]</scope>
    <source>
        <strain evidence="7 8">H1304</strain>
    </source>
</reference>
<evidence type="ECO:0000259" key="5">
    <source>
        <dbReference type="PROSITE" id="PS50111"/>
    </source>
</evidence>
<dbReference type="SMART" id="SM00283">
    <property type="entry name" value="MA"/>
    <property type="match status" value="1"/>
</dbReference>
<dbReference type="SUPFAM" id="SSF58104">
    <property type="entry name" value="Methyl-accepting chemotaxis protein (MCP) signaling domain"/>
    <property type="match status" value="1"/>
</dbReference>
<dbReference type="EMBL" id="PKUQ01000055">
    <property type="protein sequence ID" value="PLW75023.1"/>
    <property type="molecule type" value="Genomic_DNA"/>
</dbReference>
<dbReference type="SMART" id="SM00304">
    <property type="entry name" value="HAMP"/>
    <property type="match status" value="1"/>
</dbReference>
<feature type="domain" description="HAMP" evidence="6">
    <location>
        <begin position="202"/>
        <end position="255"/>
    </location>
</feature>
<feature type="domain" description="Methyl-accepting transducer" evidence="5">
    <location>
        <begin position="289"/>
        <end position="525"/>
    </location>
</feature>